<dbReference type="SMART" id="SM00980">
    <property type="entry name" value="THAP"/>
    <property type="match status" value="1"/>
</dbReference>
<feature type="region of interest" description="Disordered" evidence="6">
    <location>
        <begin position="161"/>
        <end position="184"/>
    </location>
</feature>
<dbReference type="GO" id="GO:0008270">
    <property type="term" value="F:zinc ion binding"/>
    <property type="evidence" value="ECO:0007669"/>
    <property type="project" value="UniProtKB-KW"/>
</dbReference>
<dbReference type="SUPFAM" id="SSF57716">
    <property type="entry name" value="Glucocorticoid receptor-like (DNA-binding domain)"/>
    <property type="match status" value="1"/>
</dbReference>
<dbReference type="Proteomes" id="UP000823561">
    <property type="component" value="Chromosome 16"/>
</dbReference>
<accession>A0AAV6G0A4</accession>
<dbReference type="GO" id="GO:0003677">
    <property type="term" value="F:DNA binding"/>
    <property type="evidence" value="ECO:0007669"/>
    <property type="project" value="UniProtKB-UniRule"/>
</dbReference>
<dbReference type="EMBL" id="JADWDJ010000016">
    <property type="protein sequence ID" value="KAG5268534.1"/>
    <property type="molecule type" value="Genomic_DNA"/>
</dbReference>
<dbReference type="SMART" id="SM00692">
    <property type="entry name" value="DM3"/>
    <property type="match status" value="1"/>
</dbReference>
<evidence type="ECO:0000256" key="1">
    <source>
        <dbReference type="ARBA" id="ARBA00022723"/>
    </source>
</evidence>
<gene>
    <name evidence="8" type="ORF">AALO_G00213640</name>
</gene>
<dbReference type="Pfam" id="PF05485">
    <property type="entry name" value="THAP"/>
    <property type="match status" value="1"/>
</dbReference>
<dbReference type="PROSITE" id="PS50950">
    <property type="entry name" value="ZF_THAP"/>
    <property type="match status" value="1"/>
</dbReference>
<dbReference type="PANTHER" id="PTHR47696:SF1">
    <property type="entry name" value="THAP DOMAIN-CONTAINING PROTEIN 2"/>
    <property type="match status" value="1"/>
</dbReference>
<protein>
    <recommendedName>
        <fullName evidence="7">THAP-type domain-containing protein</fullName>
    </recommendedName>
</protein>
<evidence type="ECO:0000256" key="3">
    <source>
        <dbReference type="ARBA" id="ARBA00022833"/>
    </source>
</evidence>
<proteinExistence type="predicted"/>
<dbReference type="InterPro" id="IPR026521">
    <property type="entry name" value="THAP2"/>
</dbReference>
<keyword evidence="4 5" id="KW-0238">DNA-binding</keyword>
<name>A0AAV6G0A4_9TELE</name>
<evidence type="ECO:0000256" key="4">
    <source>
        <dbReference type="ARBA" id="ARBA00023125"/>
    </source>
</evidence>
<evidence type="ECO:0000259" key="7">
    <source>
        <dbReference type="PROSITE" id="PS50950"/>
    </source>
</evidence>
<feature type="compositionally biased region" description="Polar residues" evidence="6">
    <location>
        <begin position="86"/>
        <end position="99"/>
    </location>
</feature>
<feature type="compositionally biased region" description="Basic and acidic residues" evidence="6">
    <location>
        <begin position="175"/>
        <end position="184"/>
    </location>
</feature>
<keyword evidence="9" id="KW-1185">Reference proteome</keyword>
<evidence type="ECO:0000313" key="8">
    <source>
        <dbReference type="EMBL" id="KAG5268534.1"/>
    </source>
</evidence>
<evidence type="ECO:0000256" key="5">
    <source>
        <dbReference type="PROSITE-ProRule" id="PRU00309"/>
    </source>
</evidence>
<sequence>MQLSELFHHLHVCVTKVKRDFLCRFPTDKVRRKAWAAKLRRENFTPTHFTLLCSCHFKPEDFDITGQTVRLREGVIPSIFKFPDQRPSTPRTTKTSQKATVEFPHTPSQSRSPVRGLEGLNLSEVSISDHQYALDPLKAKQKLIEAQEELVRLRRHLRNARDRERRQKKTVNALLEDKKRTQSC</sequence>
<dbReference type="PANTHER" id="PTHR47696">
    <property type="entry name" value="THAP DOMAIN-CONTAINING PROTEIN 2"/>
    <property type="match status" value="1"/>
</dbReference>
<keyword evidence="2 5" id="KW-0863">Zinc-finger</keyword>
<evidence type="ECO:0000256" key="6">
    <source>
        <dbReference type="SAM" id="MobiDB-lite"/>
    </source>
</evidence>
<organism evidence="8 9">
    <name type="scientific">Alosa alosa</name>
    <name type="common">allis shad</name>
    <dbReference type="NCBI Taxonomy" id="278164"/>
    <lineage>
        <taxon>Eukaryota</taxon>
        <taxon>Metazoa</taxon>
        <taxon>Chordata</taxon>
        <taxon>Craniata</taxon>
        <taxon>Vertebrata</taxon>
        <taxon>Euteleostomi</taxon>
        <taxon>Actinopterygii</taxon>
        <taxon>Neopterygii</taxon>
        <taxon>Teleostei</taxon>
        <taxon>Clupei</taxon>
        <taxon>Clupeiformes</taxon>
        <taxon>Clupeoidei</taxon>
        <taxon>Clupeidae</taxon>
        <taxon>Alosa</taxon>
    </lineage>
</organism>
<feature type="region of interest" description="Disordered" evidence="6">
    <location>
        <begin position="84"/>
        <end position="115"/>
    </location>
</feature>
<dbReference type="AlphaFoldDB" id="A0AAV6G0A4"/>
<evidence type="ECO:0000313" key="9">
    <source>
        <dbReference type="Proteomes" id="UP000823561"/>
    </source>
</evidence>
<evidence type="ECO:0000256" key="2">
    <source>
        <dbReference type="ARBA" id="ARBA00022771"/>
    </source>
</evidence>
<keyword evidence="3" id="KW-0862">Zinc</keyword>
<dbReference type="InterPro" id="IPR038441">
    <property type="entry name" value="THAP_Znf_sf"/>
</dbReference>
<keyword evidence="1" id="KW-0479">Metal-binding</keyword>
<feature type="domain" description="THAP-type" evidence="7">
    <location>
        <begin position="1"/>
        <end position="80"/>
    </location>
</feature>
<reference evidence="8" key="1">
    <citation type="submission" date="2020-10" db="EMBL/GenBank/DDBJ databases">
        <title>Chromosome-scale genome assembly of the Allis shad, Alosa alosa.</title>
        <authorList>
            <person name="Margot Z."/>
            <person name="Christophe K."/>
            <person name="Cabau C."/>
            <person name="Louis A."/>
            <person name="Berthelot C."/>
            <person name="Parey E."/>
            <person name="Roest Crollius H."/>
            <person name="Montfort J."/>
            <person name="Robinson-Rechavi M."/>
            <person name="Bucao C."/>
            <person name="Bouchez O."/>
            <person name="Gislard M."/>
            <person name="Lluch J."/>
            <person name="Milhes M."/>
            <person name="Lampietro C."/>
            <person name="Lopez Roques C."/>
            <person name="Donnadieu C."/>
            <person name="Braasch I."/>
            <person name="Desvignes T."/>
            <person name="Postlethwait J."/>
            <person name="Bobe J."/>
            <person name="Guiguen Y."/>
        </authorList>
    </citation>
    <scope>NUCLEOTIDE SEQUENCE</scope>
    <source>
        <strain evidence="8">M-15738</strain>
        <tissue evidence="8">Blood</tissue>
    </source>
</reference>
<dbReference type="InterPro" id="IPR006612">
    <property type="entry name" value="THAP_Znf"/>
</dbReference>
<comment type="caution">
    <text evidence="8">The sequence shown here is derived from an EMBL/GenBank/DDBJ whole genome shotgun (WGS) entry which is preliminary data.</text>
</comment>
<dbReference type="Gene3D" id="6.20.210.20">
    <property type="entry name" value="THAP domain"/>
    <property type="match status" value="1"/>
</dbReference>